<dbReference type="OrthoDB" id="11794at2157"/>
<dbReference type="RefSeq" id="WP_012037320.1">
    <property type="nucleotide sequence ID" value="NC_009464.1"/>
</dbReference>
<dbReference type="SMART" id="SM00359">
    <property type="entry name" value="PUA"/>
    <property type="match status" value="1"/>
</dbReference>
<evidence type="ECO:0000259" key="1">
    <source>
        <dbReference type="SMART" id="SM00359"/>
    </source>
</evidence>
<dbReference type="GeneID" id="5143107"/>
<dbReference type="KEGG" id="rci:LRC159"/>
<dbReference type="EMBL" id="AM114193">
    <property type="protein sequence ID" value="CAJ35167.1"/>
    <property type="molecule type" value="Genomic_DNA"/>
</dbReference>
<accession>Q0W950</accession>
<protein>
    <recommendedName>
        <fullName evidence="1">PUA domain-containing protein</fullName>
    </recommendedName>
</protein>
<reference evidence="2 3" key="1">
    <citation type="journal article" date="2006" name="Science">
        <title>Genome of rice cluster I archaea -- the key methane producers in the rice rhizosphere.</title>
        <authorList>
            <person name="Erkel C."/>
            <person name="Kube M."/>
            <person name="Reinhardt R."/>
            <person name="Liesack W."/>
        </authorList>
    </citation>
    <scope>NUCLEOTIDE SEQUENCE [LARGE SCALE GENOMIC DNA]</scope>
    <source>
        <strain evidence="3">DSM 22066 / NBRC 105507 / MRE50</strain>
    </source>
</reference>
<gene>
    <name evidence="2" type="ORF">LRC159</name>
</gene>
<dbReference type="InterPro" id="IPR036974">
    <property type="entry name" value="PUA_sf"/>
</dbReference>
<dbReference type="GO" id="GO:0003723">
    <property type="term" value="F:RNA binding"/>
    <property type="evidence" value="ECO:0007669"/>
    <property type="project" value="InterPro"/>
</dbReference>
<dbReference type="STRING" id="351160.LRC159"/>
<dbReference type="Pfam" id="PF17833">
    <property type="entry name" value="pre-PUA_NIP7"/>
    <property type="match status" value="1"/>
</dbReference>
<dbReference type="SUPFAM" id="SSF88697">
    <property type="entry name" value="PUA domain-like"/>
    <property type="match status" value="1"/>
</dbReference>
<organism evidence="2 3">
    <name type="scientific">Methanocella arvoryzae (strain DSM 22066 / NBRC 105507 / MRE50)</name>
    <dbReference type="NCBI Taxonomy" id="351160"/>
    <lineage>
        <taxon>Archaea</taxon>
        <taxon>Methanobacteriati</taxon>
        <taxon>Methanobacteriota</taxon>
        <taxon>Stenosarchaea group</taxon>
        <taxon>Methanomicrobia</taxon>
        <taxon>Methanocellales</taxon>
        <taxon>Methanocellaceae</taxon>
        <taxon>Methanocella</taxon>
    </lineage>
</organism>
<name>Q0W950_METAR</name>
<dbReference type="Pfam" id="PF03657">
    <property type="entry name" value="UPF0113"/>
    <property type="match status" value="1"/>
</dbReference>
<dbReference type="Proteomes" id="UP000000663">
    <property type="component" value="Chromosome"/>
</dbReference>
<dbReference type="InterPro" id="IPR005155">
    <property type="entry name" value="UPF0113_PUA"/>
</dbReference>
<evidence type="ECO:0000313" key="2">
    <source>
        <dbReference type="EMBL" id="CAJ35167.1"/>
    </source>
</evidence>
<dbReference type="InterPro" id="IPR015947">
    <property type="entry name" value="PUA-like_sf"/>
</dbReference>
<dbReference type="InterPro" id="IPR002478">
    <property type="entry name" value="PUA"/>
</dbReference>
<dbReference type="InterPro" id="IPR040598">
    <property type="entry name" value="NIP7_N"/>
</dbReference>
<keyword evidence="3" id="KW-1185">Reference proteome</keyword>
<sequence>MYRGLKKNELTLVRRGLDYWGAFDLSKELNLIARQGDKVEIFTTTPEVKFFAIGRDPEPLTAGLCIGEVGKKQFLPTLEGLYLIARASDKKKVEVVGQAESLVLYGRDVFGTSITWADESIKQNERVIIANKFGEAIGVGRARYDYAGLKADKVTVTNEADVGLYIRNQDIMAGSTCRIGL</sequence>
<proteinExistence type="predicted"/>
<dbReference type="PROSITE" id="PS50890">
    <property type="entry name" value="PUA"/>
    <property type="match status" value="1"/>
</dbReference>
<evidence type="ECO:0000313" key="3">
    <source>
        <dbReference type="Proteomes" id="UP000000663"/>
    </source>
</evidence>
<dbReference type="eggNOG" id="arCOG00993">
    <property type="taxonomic scope" value="Archaea"/>
</dbReference>
<dbReference type="Gene3D" id="2.30.130.10">
    <property type="entry name" value="PUA domain"/>
    <property type="match status" value="1"/>
</dbReference>
<feature type="domain" description="PUA" evidence="1">
    <location>
        <begin position="91"/>
        <end position="163"/>
    </location>
</feature>
<dbReference type="AlphaFoldDB" id="Q0W950"/>